<dbReference type="GeneID" id="17255279"/>
<sequence>MAPDGPFTPVVLAGKVVLGEKLLNKVRGKLITYHAQAITEFCETYGVAREMRGALVKKAKIVGGDLGFLS</sequence>
<proteinExistence type="predicted"/>
<dbReference type="KEGG" id="ehx:EMIHUDRAFT_61309"/>
<reference evidence="2" key="1">
    <citation type="journal article" date="2013" name="Nature">
        <title>Pan genome of the phytoplankton Emiliania underpins its global distribution.</title>
        <authorList>
            <person name="Read B.A."/>
            <person name="Kegel J."/>
            <person name="Klute M.J."/>
            <person name="Kuo A."/>
            <person name="Lefebvre S.C."/>
            <person name="Maumus F."/>
            <person name="Mayer C."/>
            <person name="Miller J."/>
            <person name="Monier A."/>
            <person name="Salamov A."/>
            <person name="Young J."/>
            <person name="Aguilar M."/>
            <person name="Claverie J.M."/>
            <person name="Frickenhaus S."/>
            <person name="Gonzalez K."/>
            <person name="Herman E.K."/>
            <person name="Lin Y.C."/>
            <person name="Napier J."/>
            <person name="Ogata H."/>
            <person name="Sarno A.F."/>
            <person name="Shmutz J."/>
            <person name="Schroeder D."/>
            <person name="de Vargas C."/>
            <person name="Verret F."/>
            <person name="von Dassow P."/>
            <person name="Valentin K."/>
            <person name="Van de Peer Y."/>
            <person name="Wheeler G."/>
            <person name="Dacks J.B."/>
            <person name="Delwiche C.F."/>
            <person name="Dyhrman S.T."/>
            <person name="Glockner G."/>
            <person name="John U."/>
            <person name="Richards T."/>
            <person name="Worden A.Z."/>
            <person name="Zhang X."/>
            <person name="Grigoriev I.V."/>
            <person name="Allen A.E."/>
            <person name="Bidle K."/>
            <person name="Borodovsky M."/>
            <person name="Bowler C."/>
            <person name="Brownlee C."/>
            <person name="Cock J.M."/>
            <person name="Elias M."/>
            <person name="Gladyshev V.N."/>
            <person name="Groth M."/>
            <person name="Guda C."/>
            <person name="Hadaegh A."/>
            <person name="Iglesias-Rodriguez M.D."/>
            <person name="Jenkins J."/>
            <person name="Jones B.M."/>
            <person name="Lawson T."/>
            <person name="Leese F."/>
            <person name="Lindquist E."/>
            <person name="Lobanov A."/>
            <person name="Lomsadze A."/>
            <person name="Malik S.B."/>
            <person name="Marsh M.E."/>
            <person name="Mackinder L."/>
            <person name="Mock T."/>
            <person name="Mueller-Roeber B."/>
            <person name="Pagarete A."/>
            <person name="Parker M."/>
            <person name="Probert I."/>
            <person name="Quesneville H."/>
            <person name="Raines C."/>
            <person name="Rensing S.A."/>
            <person name="Riano-Pachon D.M."/>
            <person name="Richier S."/>
            <person name="Rokitta S."/>
            <person name="Shiraiwa Y."/>
            <person name="Soanes D.M."/>
            <person name="van der Giezen M."/>
            <person name="Wahlund T.M."/>
            <person name="Williams B."/>
            <person name="Wilson W."/>
            <person name="Wolfe G."/>
            <person name="Wurch L.L."/>
        </authorList>
    </citation>
    <scope>NUCLEOTIDE SEQUENCE</scope>
</reference>
<dbReference type="EnsemblProtists" id="EOD22712">
    <property type="protein sequence ID" value="EOD22712"/>
    <property type="gene ID" value="EMIHUDRAFT_61309"/>
</dbReference>
<dbReference type="STRING" id="2903.R1BI92"/>
<dbReference type="KEGG" id="ehx:EMIHUDRAFT_78713"/>
<dbReference type="GO" id="GO:0009644">
    <property type="term" value="P:response to high light intensity"/>
    <property type="evidence" value="ECO:0007669"/>
    <property type="project" value="InterPro"/>
</dbReference>
<dbReference type="EnsemblProtists" id="EOD05703">
    <property type="protein sequence ID" value="EOD05703"/>
    <property type="gene ID" value="EMIHUDRAFT_77420"/>
</dbReference>
<dbReference type="AlphaFoldDB" id="A0A0D3I368"/>
<dbReference type="GO" id="GO:0009773">
    <property type="term" value="P:photosynthetic electron transport in photosystem I"/>
    <property type="evidence" value="ECO:0007669"/>
    <property type="project" value="InterPro"/>
</dbReference>
<organism evidence="1 2">
    <name type="scientific">Emiliania huxleyi (strain CCMP1516)</name>
    <dbReference type="NCBI Taxonomy" id="280463"/>
    <lineage>
        <taxon>Eukaryota</taxon>
        <taxon>Haptista</taxon>
        <taxon>Haptophyta</taxon>
        <taxon>Prymnesiophyceae</taxon>
        <taxon>Isochrysidales</taxon>
        <taxon>Noelaerhabdaceae</taxon>
        <taxon>Emiliania</taxon>
    </lineage>
</organism>
<evidence type="ECO:0000313" key="2">
    <source>
        <dbReference type="Proteomes" id="UP000013827"/>
    </source>
</evidence>
<protein>
    <submittedName>
        <fullName evidence="1">Uncharacterized protein</fullName>
    </submittedName>
</protein>
<dbReference type="EnsemblProtists" id="EOD09127">
    <property type="protein sequence ID" value="EOD09127"/>
    <property type="gene ID" value="EMIHUDRAFT_78713"/>
</dbReference>
<dbReference type="eggNOG" id="ENOG502S7VD">
    <property type="taxonomic scope" value="Eukaryota"/>
</dbReference>
<dbReference type="GeneID" id="17268241"/>
<dbReference type="HOGENOM" id="CLU_184595_0_0_1"/>
<name>A0A0D3I368_EMIH1</name>
<accession>A0A0D3I368</accession>
<reference evidence="1" key="2">
    <citation type="submission" date="2024-10" db="UniProtKB">
        <authorList>
            <consortium name="EnsemblProtists"/>
        </authorList>
    </citation>
    <scope>IDENTIFICATION</scope>
</reference>
<dbReference type="RefSeq" id="XP_005775141.1">
    <property type="nucleotide sequence ID" value="XM_005775084.1"/>
</dbReference>
<dbReference type="Proteomes" id="UP000013827">
    <property type="component" value="Unassembled WGS sequence"/>
</dbReference>
<keyword evidence="2" id="KW-1185">Reference proteome</keyword>
<dbReference type="RefSeq" id="XP_005761556.1">
    <property type="nucleotide sequence ID" value="XM_005761499.1"/>
</dbReference>
<dbReference type="PANTHER" id="PTHR35709">
    <property type="entry name" value="PROTEIN PROTON GRADIENT REGULATION 5, CHLOROPLASTIC"/>
    <property type="match status" value="1"/>
</dbReference>
<dbReference type="InterPro" id="IPR037497">
    <property type="entry name" value="PGR5"/>
</dbReference>
<dbReference type="GeneID" id="17251854"/>
<dbReference type="RefSeq" id="XP_005758132.1">
    <property type="nucleotide sequence ID" value="XM_005758075.1"/>
</dbReference>
<dbReference type="KEGG" id="ehx:EMIHUDRAFT_77420"/>
<evidence type="ECO:0000313" key="1">
    <source>
        <dbReference type="EnsemblProtists" id="EOD05703"/>
    </source>
</evidence>
<dbReference type="PANTHER" id="PTHR35709:SF1">
    <property type="entry name" value="PROTEIN PROTON GRADIENT REGULATION 5, CHLOROPLASTIC"/>
    <property type="match status" value="1"/>
</dbReference>
<dbReference type="PaxDb" id="2903-EOD05703"/>